<comment type="caution">
    <text evidence="2">The sequence shown here is derived from an EMBL/GenBank/DDBJ whole genome shotgun (WGS) entry which is preliminary data.</text>
</comment>
<sequence length="467" mass="52187">MKVQMMEADNDDEVDTSRKQSYANDVSGSSKQGVDEVSLQAMDEVIVLDEECVVDNNGPYSSIHFADQVHDRIDYSMRRWMIVRLLGRAIGFKTLLTQIRILWQLQGQYQELSYCSTMESYILHDGIASVANHYLGSFARPSIPKLEYEGLQQICFQCGVYGHTKEPCGVVEGTVTDHVVHSGPTNLSEPVPEENNEGRSTIPNEEPTSARDPIHIIRKEKSSEVGPIGHVSVVAMVDGQVPKVTEQRKDFAMGVIQWKGLKVKKNIDVRIPPPVVLSEWLQSTKHAPQSSKPASHRLGALPLRASGKVDNTLTPVDSMKTIDEEVGITYSENASPNFRRYLCEHYIYVKPKIIALFETHVSGCVTDKVIRRSGFQNSFRVEAHDFSGSIWILWDEGVITIFTSTAACPRFSSSQRFQQLPEEHQLCFHHSSIPAASSRSQLSLLVLAQSPCLWTQMFHVAATPMAS</sequence>
<accession>A0A6A3B0A0</accession>
<proteinExistence type="predicted"/>
<organism evidence="2 3">
    <name type="scientific">Hibiscus syriacus</name>
    <name type="common">Rose of Sharon</name>
    <dbReference type="NCBI Taxonomy" id="106335"/>
    <lineage>
        <taxon>Eukaryota</taxon>
        <taxon>Viridiplantae</taxon>
        <taxon>Streptophyta</taxon>
        <taxon>Embryophyta</taxon>
        <taxon>Tracheophyta</taxon>
        <taxon>Spermatophyta</taxon>
        <taxon>Magnoliopsida</taxon>
        <taxon>eudicotyledons</taxon>
        <taxon>Gunneridae</taxon>
        <taxon>Pentapetalae</taxon>
        <taxon>rosids</taxon>
        <taxon>malvids</taxon>
        <taxon>Malvales</taxon>
        <taxon>Malvaceae</taxon>
        <taxon>Malvoideae</taxon>
        <taxon>Hibiscus</taxon>
    </lineage>
</organism>
<dbReference type="AlphaFoldDB" id="A0A6A3B0A0"/>
<protein>
    <recommendedName>
        <fullName evidence="4">CCHC-type domain-containing protein</fullName>
    </recommendedName>
</protein>
<evidence type="ECO:0008006" key="4">
    <source>
        <dbReference type="Google" id="ProtNLM"/>
    </source>
</evidence>
<gene>
    <name evidence="2" type="ORF">F3Y22_tig00110336pilonHSYRG00051</name>
</gene>
<evidence type="ECO:0000313" key="3">
    <source>
        <dbReference type="Proteomes" id="UP000436088"/>
    </source>
</evidence>
<evidence type="ECO:0000313" key="2">
    <source>
        <dbReference type="EMBL" id="KAE8708652.1"/>
    </source>
</evidence>
<feature type="compositionally biased region" description="Polar residues" evidence="1">
    <location>
        <begin position="19"/>
        <end position="31"/>
    </location>
</feature>
<feature type="region of interest" description="Disordered" evidence="1">
    <location>
        <begin position="1"/>
        <end position="31"/>
    </location>
</feature>
<keyword evidence="3" id="KW-1185">Reference proteome</keyword>
<reference evidence="2" key="1">
    <citation type="submission" date="2019-09" db="EMBL/GenBank/DDBJ databases">
        <title>Draft genome information of white flower Hibiscus syriacus.</title>
        <authorList>
            <person name="Kim Y.-M."/>
        </authorList>
    </citation>
    <scope>NUCLEOTIDE SEQUENCE [LARGE SCALE GENOMIC DNA]</scope>
    <source>
        <strain evidence="2">YM2019G1</strain>
    </source>
</reference>
<feature type="compositionally biased region" description="Polar residues" evidence="1">
    <location>
        <begin position="198"/>
        <end position="207"/>
    </location>
</feature>
<feature type="region of interest" description="Disordered" evidence="1">
    <location>
        <begin position="182"/>
        <end position="211"/>
    </location>
</feature>
<name>A0A6A3B0A0_HIBSY</name>
<evidence type="ECO:0000256" key="1">
    <source>
        <dbReference type="SAM" id="MobiDB-lite"/>
    </source>
</evidence>
<dbReference type="EMBL" id="VEPZ02000939">
    <property type="protein sequence ID" value="KAE8708652.1"/>
    <property type="molecule type" value="Genomic_DNA"/>
</dbReference>
<dbReference type="Proteomes" id="UP000436088">
    <property type="component" value="Unassembled WGS sequence"/>
</dbReference>